<keyword evidence="3" id="KW-0479">Metal-binding</keyword>
<keyword evidence="5 8" id="KW-0863">Zinc-finger</keyword>
<evidence type="ECO:0000313" key="12">
    <source>
        <dbReference type="Proteomes" id="UP000612746"/>
    </source>
</evidence>
<dbReference type="PROSITE" id="PS50157">
    <property type="entry name" value="ZINC_FINGER_C2H2_2"/>
    <property type="match status" value="2"/>
</dbReference>
<evidence type="ECO:0000256" key="1">
    <source>
        <dbReference type="ARBA" id="ARBA00004123"/>
    </source>
</evidence>
<protein>
    <recommendedName>
        <fullName evidence="10">C2H2-type domain-containing protein</fullName>
    </recommendedName>
</protein>
<evidence type="ECO:0000313" key="11">
    <source>
        <dbReference type="EMBL" id="KAG2185117.1"/>
    </source>
</evidence>
<accession>A0A8H7Q375</accession>
<dbReference type="OrthoDB" id="6365676at2759"/>
<evidence type="ECO:0000256" key="9">
    <source>
        <dbReference type="SAM" id="MobiDB-lite"/>
    </source>
</evidence>
<feature type="domain" description="C2H2-type" evidence="10">
    <location>
        <begin position="73"/>
        <end position="102"/>
    </location>
</feature>
<proteinExistence type="predicted"/>
<feature type="region of interest" description="Disordered" evidence="9">
    <location>
        <begin position="31"/>
        <end position="79"/>
    </location>
</feature>
<feature type="compositionally biased region" description="Low complexity" evidence="9">
    <location>
        <begin position="225"/>
        <end position="234"/>
    </location>
</feature>
<evidence type="ECO:0000256" key="5">
    <source>
        <dbReference type="ARBA" id="ARBA00022771"/>
    </source>
</evidence>
<dbReference type="PANTHER" id="PTHR14003:SF19">
    <property type="entry name" value="YY2 TRANSCRIPTION FACTOR"/>
    <property type="match status" value="1"/>
</dbReference>
<keyword evidence="7" id="KW-0539">Nucleus</keyword>
<name>A0A8H7Q375_9FUNG</name>
<evidence type="ECO:0000256" key="4">
    <source>
        <dbReference type="ARBA" id="ARBA00022737"/>
    </source>
</evidence>
<feature type="compositionally biased region" description="Polar residues" evidence="9">
    <location>
        <begin position="31"/>
        <end position="67"/>
    </location>
</feature>
<dbReference type="EMBL" id="JAEPRA010000005">
    <property type="protein sequence ID" value="KAG2185117.1"/>
    <property type="molecule type" value="Genomic_DNA"/>
</dbReference>
<dbReference type="Proteomes" id="UP000612746">
    <property type="component" value="Unassembled WGS sequence"/>
</dbReference>
<dbReference type="SMART" id="SM00355">
    <property type="entry name" value="ZnF_C2H2"/>
    <property type="match status" value="2"/>
</dbReference>
<dbReference type="InterPro" id="IPR036236">
    <property type="entry name" value="Znf_C2H2_sf"/>
</dbReference>
<gene>
    <name evidence="11" type="ORF">INT44_001907</name>
</gene>
<dbReference type="GO" id="GO:0008270">
    <property type="term" value="F:zinc ion binding"/>
    <property type="evidence" value="ECO:0007669"/>
    <property type="project" value="UniProtKB-KW"/>
</dbReference>
<dbReference type="PANTHER" id="PTHR14003">
    <property type="entry name" value="TRANSCRIPTIONAL REPRESSOR PROTEIN YY"/>
    <property type="match status" value="1"/>
</dbReference>
<keyword evidence="2" id="KW-0678">Repressor</keyword>
<comment type="caution">
    <text evidence="11">The sequence shown here is derived from an EMBL/GenBank/DDBJ whole genome shotgun (WGS) entry which is preliminary data.</text>
</comment>
<dbReference type="AlphaFoldDB" id="A0A8H7Q375"/>
<feature type="compositionally biased region" description="Basic residues" evidence="9">
    <location>
        <begin position="125"/>
        <end position="139"/>
    </location>
</feature>
<sequence>MDLLSGTDASGRQISLLNVNKQAMALSSFGSNASSVDEDSPSPNQAMSSISPYSSDNEKTGSSQNQVHTKRKYHCREPGCDKSFTTSGHLARHNRIHTGEKNFRCLFPGCQSRFSRQDNMMQHYRTHMSPKSRRTHKSKYSPAEDHPVPHLHAHHRFRSDSHRVQPPLTIDQHLSQHHHRQEPRRPPPPNAIPVMQPSTSTSSTTSASSKTSPPRRYGFHPYLPPSTSGGSSSFPVPVAIRQITSNGVNSPHNTPALTALSSTTLPPISQIMELPATDHQQRSRSNSHHRLPTPPTFLDRSITSSPPAPLSAPRDPFFRPPYVENSPPSLLGPMPIRSAGQHHEHSPFRSPPRVETNEDTKDDDEDSQSLRKRTEMLKLAHIVSTFG</sequence>
<feature type="compositionally biased region" description="Low complexity" evidence="9">
    <location>
        <begin position="198"/>
        <end position="212"/>
    </location>
</feature>
<comment type="subcellular location">
    <subcellularLocation>
        <location evidence="1">Nucleus</location>
    </subcellularLocation>
</comment>
<dbReference type="PROSITE" id="PS00028">
    <property type="entry name" value="ZINC_FINGER_C2H2_1"/>
    <property type="match status" value="2"/>
</dbReference>
<evidence type="ECO:0000256" key="6">
    <source>
        <dbReference type="ARBA" id="ARBA00022833"/>
    </source>
</evidence>
<evidence type="ECO:0000259" key="10">
    <source>
        <dbReference type="PROSITE" id="PS50157"/>
    </source>
</evidence>
<evidence type="ECO:0000256" key="8">
    <source>
        <dbReference type="PROSITE-ProRule" id="PRU00042"/>
    </source>
</evidence>
<organism evidence="11 12">
    <name type="scientific">Umbelopsis vinacea</name>
    <dbReference type="NCBI Taxonomy" id="44442"/>
    <lineage>
        <taxon>Eukaryota</taxon>
        <taxon>Fungi</taxon>
        <taxon>Fungi incertae sedis</taxon>
        <taxon>Mucoromycota</taxon>
        <taxon>Mucoromycotina</taxon>
        <taxon>Umbelopsidomycetes</taxon>
        <taxon>Umbelopsidales</taxon>
        <taxon>Umbelopsidaceae</taxon>
        <taxon>Umbelopsis</taxon>
    </lineage>
</organism>
<dbReference type="GO" id="GO:0000785">
    <property type="term" value="C:chromatin"/>
    <property type="evidence" value="ECO:0007669"/>
    <property type="project" value="TreeGrafter"/>
</dbReference>
<evidence type="ECO:0000256" key="2">
    <source>
        <dbReference type="ARBA" id="ARBA00022491"/>
    </source>
</evidence>
<feature type="domain" description="C2H2-type" evidence="10">
    <location>
        <begin position="103"/>
        <end position="132"/>
    </location>
</feature>
<feature type="region of interest" description="Disordered" evidence="9">
    <location>
        <begin position="277"/>
        <end position="373"/>
    </location>
</feature>
<feature type="region of interest" description="Disordered" evidence="9">
    <location>
        <begin position="125"/>
        <end position="149"/>
    </location>
</feature>
<keyword evidence="12" id="KW-1185">Reference proteome</keyword>
<reference evidence="11" key="1">
    <citation type="submission" date="2020-12" db="EMBL/GenBank/DDBJ databases">
        <title>Metabolic potential, ecology and presence of endohyphal bacteria is reflected in genomic diversity of Mucoromycotina.</title>
        <authorList>
            <person name="Muszewska A."/>
            <person name="Okrasinska A."/>
            <person name="Steczkiewicz K."/>
            <person name="Drgas O."/>
            <person name="Orlowska M."/>
            <person name="Perlinska-Lenart U."/>
            <person name="Aleksandrzak-Piekarczyk T."/>
            <person name="Szatraj K."/>
            <person name="Zielenkiewicz U."/>
            <person name="Pilsyk S."/>
            <person name="Malc E."/>
            <person name="Mieczkowski P."/>
            <person name="Kruszewska J.S."/>
            <person name="Biernat P."/>
            <person name="Pawlowska J."/>
        </authorList>
    </citation>
    <scope>NUCLEOTIDE SEQUENCE</scope>
    <source>
        <strain evidence="11">WA0000051536</strain>
    </source>
</reference>
<dbReference type="SUPFAM" id="SSF57667">
    <property type="entry name" value="beta-beta-alpha zinc fingers"/>
    <property type="match status" value="1"/>
</dbReference>
<dbReference type="GO" id="GO:0000978">
    <property type="term" value="F:RNA polymerase II cis-regulatory region sequence-specific DNA binding"/>
    <property type="evidence" value="ECO:0007669"/>
    <property type="project" value="TreeGrafter"/>
</dbReference>
<keyword evidence="4" id="KW-0677">Repeat</keyword>
<dbReference type="InterPro" id="IPR013087">
    <property type="entry name" value="Znf_C2H2_type"/>
</dbReference>
<dbReference type="GO" id="GO:0031519">
    <property type="term" value="C:PcG protein complex"/>
    <property type="evidence" value="ECO:0007669"/>
    <property type="project" value="TreeGrafter"/>
</dbReference>
<dbReference type="Gene3D" id="3.30.160.60">
    <property type="entry name" value="Classic Zinc Finger"/>
    <property type="match status" value="2"/>
</dbReference>
<evidence type="ECO:0000256" key="3">
    <source>
        <dbReference type="ARBA" id="ARBA00022723"/>
    </source>
</evidence>
<dbReference type="GO" id="GO:0000981">
    <property type="term" value="F:DNA-binding transcription factor activity, RNA polymerase II-specific"/>
    <property type="evidence" value="ECO:0007669"/>
    <property type="project" value="TreeGrafter"/>
</dbReference>
<dbReference type="GO" id="GO:0000122">
    <property type="term" value="P:negative regulation of transcription by RNA polymerase II"/>
    <property type="evidence" value="ECO:0007669"/>
    <property type="project" value="UniProtKB-ARBA"/>
</dbReference>
<keyword evidence="6" id="KW-0862">Zinc</keyword>
<feature type="region of interest" description="Disordered" evidence="9">
    <location>
        <begin position="174"/>
        <end position="234"/>
    </location>
</feature>
<dbReference type="GO" id="GO:0060258">
    <property type="term" value="P:negative regulation of filamentous growth"/>
    <property type="evidence" value="ECO:0007669"/>
    <property type="project" value="UniProtKB-ARBA"/>
</dbReference>
<dbReference type="Pfam" id="PF00096">
    <property type="entry name" value="zf-C2H2"/>
    <property type="match status" value="1"/>
</dbReference>
<dbReference type="FunFam" id="3.30.160.60:FF:001382">
    <property type="entry name" value="Transcriptional repressor"/>
    <property type="match status" value="1"/>
</dbReference>
<dbReference type="GO" id="GO:0005667">
    <property type="term" value="C:transcription regulator complex"/>
    <property type="evidence" value="ECO:0007669"/>
    <property type="project" value="TreeGrafter"/>
</dbReference>
<evidence type="ECO:0000256" key="7">
    <source>
        <dbReference type="ARBA" id="ARBA00023242"/>
    </source>
</evidence>